<accession>A0AAP9MH23</accession>
<dbReference type="Proteomes" id="UP000503330">
    <property type="component" value="Chromosome"/>
</dbReference>
<protein>
    <submittedName>
        <fullName evidence="1">Uncharacterized protein</fullName>
    </submittedName>
</protein>
<reference evidence="1 2" key="1">
    <citation type="submission" date="2020-02" db="EMBL/GenBank/DDBJ databases">
        <authorList>
            <person name="Kociolek L.K."/>
            <person name="Ozer E.A."/>
        </authorList>
    </citation>
    <scope>NUCLEOTIDE SEQUENCE [LARGE SCALE GENOMIC DNA]</scope>
    <source>
        <strain evidence="1 2">ATCC 14501</strain>
    </source>
</reference>
<sequence length="52" mass="6644">MKLFILIQILYIIYLLLRIKRYKKEITLYKNLRLMYIEMIQWLNTKHLEDKK</sequence>
<organism evidence="1 2">
    <name type="scientific">Clostridium innocuum</name>
    <dbReference type="NCBI Taxonomy" id="1522"/>
    <lineage>
        <taxon>Bacteria</taxon>
        <taxon>Bacillati</taxon>
        <taxon>Bacillota</taxon>
        <taxon>Clostridia</taxon>
        <taxon>Eubacteriales</taxon>
        <taxon>Clostridiaceae</taxon>
        <taxon>Clostridium</taxon>
    </lineage>
</organism>
<proteinExistence type="predicted"/>
<dbReference type="EMBL" id="CP048838">
    <property type="protein sequence ID" value="QJA03246.1"/>
    <property type="molecule type" value="Genomic_DNA"/>
</dbReference>
<evidence type="ECO:0000313" key="2">
    <source>
        <dbReference type="Proteomes" id="UP000503330"/>
    </source>
</evidence>
<dbReference type="RefSeq" id="WP_002610735.1">
    <property type="nucleotide sequence ID" value="NZ_BAAACC010000032.1"/>
</dbReference>
<dbReference type="AlphaFoldDB" id="A0AAP9MH23"/>
<dbReference type="GeneID" id="61926412"/>
<gene>
    <name evidence="1" type="ORF">G4D54_12705</name>
</gene>
<name>A0AAP9MH23_CLOIN</name>
<evidence type="ECO:0000313" key="1">
    <source>
        <dbReference type="EMBL" id="QJA03246.1"/>
    </source>
</evidence>